<evidence type="ECO:0000313" key="2">
    <source>
        <dbReference type="Proteomes" id="UP000585474"/>
    </source>
</evidence>
<sequence>MGNDIWDGKVQCNKMRLKDRFYAIHWLLTELFKRHGVSILVDLTRMEPKKPIDRYSLTRFEGQRKKRKLEEGASERPSIGIPELQEAIANLRVDFDTRMTAHNEQFSRLEEQSGHQTTLLQEIKGMLIRMQA</sequence>
<dbReference type="EMBL" id="BJWL01000027">
    <property type="protein sequence ID" value="GFZ18278.1"/>
    <property type="molecule type" value="Genomic_DNA"/>
</dbReference>
<name>A0A7J0H5I9_9ERIC</name>
<protein>
    <submittedName>
        <fullName evidence="1">Uncharacterized protein</fullName>
    </submittedName>
</protein>
<evidence type="ECO:0000313" key="1">
    <source>
        <dbReference type="EMBL" id="GFZ18278.1"/>
    </source>
</evidence>
<dbReference type="Proteomes" id="UP000585474">
    <property type="component" value="Unassembled WGS sequence"/>
</dbReference>
<keyword evidence="2" id="KW-1185">Reference proteome</keyword>
<accession>A0A7J0H5I9</accession>
<dbReference type="AlphaFoldDB" id="A0A7J0H5I9"/>
<organism evidence="1 2">
    <name type="scientific">Actinidia rufa</name>
    <dbReference type="NCBI Taxonomy" id="165716"/>
    <lineage>
        <taxon>Eukaryota</taxon>
        <taxon>Viridiplantae</taxon>
        <taxon>Streptophyta</taxon>
        <taxon>Embryophyta</taxon>
        <taxon>Tracheophyta</taxon>
        <taxon>Spermatophyta</taxon>
        <taxon>Magnoliopsida</taxon>
        <taxon>eudicotyledons</taxon>
        <taxon>Gunneridae</taxon>
        <taxon>Pentapetalae</taxon>
        <taxon>asterids</taxon>
        <taxon>Ericales</taxon>
        <taxon>Actinidiaceae</taxon>
        <taxon>Actinidia</taxon>
    </lineage>
</organism>
<proteinExistence type="predicted"/>
<reference evidence="1 2" key="1">
    <citation type="submission" date="2019-07" db="EMBL/GenBank/DDBJ databases">
        <title>De Novo Assembly of kiwifruit Actinidia rufa.</title>
        <authorList>
            <person name="Sugita-Konishi S."/>
            <person name="Sato K."/>
            <person name="Mori E."/>
            <person name="Abe Y."/>
            <person name="Kisaki G."/>
            <person name="Hamano K."/>
            <person name="Suezawa K."/>
            <person name="Otani M."/>
            <person name="Fukuda T."/>
            <person name="Manabe T."/>
            <person name="Gomi K."/>
            <person name="Tabuchi M."/>
            <person name="Akimitsu K."/>
            <person name="Kataoka I."/>
        </authorList>
    </citation>
    <scope>NUCLEOTIDE SEQUENCE [LARGE SCALE GENOMIC DNA]</scope>
    <source>
        <strain evidence="2">cv. Fuchu</strain>
    </source>
</reference>
<comment type="caution">
    <text evidence="1">The sequence shown here is derived from an EMBL/GenBank/DDBJ whole genome shotgun (WGS) entry which is preliminary data.</text>
</comment>
<gene>
    <name evidence="1" type="ORF">Acr_27g0000170</name>
</gene>